<dbReference type="Proteomes" id="UP000324222">
    <property type="component" value="Unassembled WGS sequence"/>
</dbReference>
<sequence length="73" mass="8037">MKQSCRHVLHLCVTSLTSHRATGTSGRNATENLVDHLSVAFENVISLGESRTFLNKGLGVVLTEALTEELEWQ</sequence>
<gene>
    <name evidence="1" type="ORF">E2C01_075109</name>
</gene>
<accession>A0A5B7IFB3</accession>
<keyword evidence="2" id="KW-1185">Reference proteome</keyword>
<evidence type="ECO:0000313" key="1">
    <source>
        <dbReference type="EMBL" id="MPC80529.1"/>
    </source>
</evidence>
<organism evidence="1 2">
    <name type="scientific">Portunus trituberculatus</name>
    <name type="common">Swimming crab</name>
    <name type="synonym">Neptunus trituberculatus</name>
    <dbReference type="NCBI Taxonomy" id="210409"/>
    <lineage>
        <taxon>Eukaryota</taxon>
        <taxon>Metazoa</taxon>
        <taxon>Ecdysozoa</taxon>
        <taxon>Arthropoda</taxon>
        <taxon>Crustacea</taxon>
        <taxon>Multicrustacea</taxon>
        <taxon>Malacostraca</taxon>
        <taxon>Eumalacostraca</taxon>
        <taxon>Eucarida</taxon>
        <taxon>Decapoda</taxon>
        <taxon>Pleocyemata</taxon>
        <taxon>Brachyura</taxon>
        <taxon>Eubrachyura</taxon>
        <taxon>Portunoidea</taxon>
        <taxon>Portunidae</taxon>
        <taxon>Portuninae</taxon>
        <taxon>Portunus</taxon>
    </lineage>
</organism>
<comment type="caution">
    <text evidence="1">The sequence shown here is derived from an EMBL/GenBank/DDBJ whole genome shotgun (WGS) entry which is preliminary data.</text>
</comment>
<evidence type="ECO:0000313" key="2">
    <source>
        <dbReference type="Proteomes" id="UP000324222"/>
    </source>
</evidence>
<name>A0A5B7IFB3_PORTR</name>
<reference evidence="1 2" key="1">
    <citation type="submission" date="2019-05" db="EMBL/GenBank/DDBJ databases">
        <title>Another draft genome of Portunus trituberculatus and its Hox gene families provides insights of decapod evolution.</title>
        <authorList>
            <person name="Jeong J.-H."/>
            <person name="Song I."/>
            <person name="Kim S."/>
            <person name="Choi T."/>
            <person name="Kim D."/>
            <person name="Ryu S."/>
            <person name="Kim W."/>
        </authorList>
    </citation>
    <scope>NUCLEOTIDE SEQUENCE [LARGE SCALE GENOMIC DNA]</scope>
    <source>
        <tissue evidence="1">Muscle</tissue>
    </source>
</reference>
<proteinExistence type="predicted"/>
<protein>
    <submittedName>
        <fullName evidence="1">Uncharacterized protein</fullName>
    </submittedName>
</protein>
<dbReference type="AlphaFoldDB" id="A0A5B7IFB3"/>
<dbReference type="EMBL" id="VSRR010054285">
    <property type="protein sequence ID" value="MPC80529.1"/>
    <property type="molecule type" value="Genomic_DNA"/>
</dbReference>